<evidence type="ECO:0000313" key="3">
    <source>
        <dbReference type="Proteomes" id="UP000472335"/>
    </source>
</evidence>
<sequence length="742" mass="81218">MCLHNLNAVVDRLVPPMMHMPLGGGDWQRSAFPDGDPVIEIVGGRATGKTALLQALRAGYGSLVPTAFIELDQSPYSAPDPEDRELLDTAISSPVTNILFTLRHELEDVPTDYRPKPKFLRLSPALLVISAWRPDAPEQVRPGDREEAENELRDLLGQQHAPAAARSEAVRKWQTAVSGVIGGLLPQVPGLAGVLDAALETLTEGREGRAPLSWWRDRLGRDDPVKGLFGLVRKFRQGDADRAEVESHLIGALLADIADAYGSWARRTAHPPLILLDDVDAALGERFLEPFVEQYGQHEERRRWSGRPMRPVVIATSRERGAAADDNNGAEDNNNGGDNSNGGGGTRDSALKPVTQPAPWNKRELCPPATWLLRLRIPAVTADEIRDMLEDCPCPPGLPQVIARLSGGRTGNALLLVEAARQRLREGGEFDTLDLLALPVRAQGDRPVADLLLEQLLPDATVREQLLDLAPALDEAAAASLAHRLPTRPEGTAASLHVHQLVADALSRVLWNECPWPAVDGPAPLITDRGLRTVLLHTLREEPDGQRWSMHHRRLADHYNQRDLPADSVAHELRHLHHALALGQLDTLVVRALHRRYLDDEPDTWLRTVNFLAAAPRPRGGFPSYGANQTQQQDHPDAPGAPPPCPACAHDGAPKVHSAIRQVLTTVWRLSDPSAQKPVKHGDPALVQLKSGLMTLSADYEAREHLDAGERWTHHAYVGALAKDGWIDAFLEGRQAPELPVS</sequence>
<accession>A0A6G4VH13</accession>
<dbReference type="Proteomes" id="UP000472335">
    <property type="component" value="Unassembled WGS sequence"/>
</dbReference>
<name>A0A6G4VH13_9ACTN</name>
<feature type="region of interest" description="Disordered" evidence="1">
    <location>
        <begin position="317"/>
        <end position="360"/>
    </location>
</feature>
<dbReference type="RefSeq" id="WP_165266152.1">
    <property type="nucleotide sequence ID" value="NZ_JAAKZY010000169.1"/>
</dbReference>
<organism evidence="2 3">
    <name type="scientific">Streptomyces scabichelini</name>
    <dbReference type="NCBI Taxonomy" id="2711217"/>
    <lineage>
        <taxon>Bacteria</taxon>
        <taxon>Bacillati</taxon>
        <taxon>Actinomycetota</taxon>
        <taxon>Actinomycetes</taxon>
        <taxon>Kitasatosporales</taxon>
        <taxon>Streptomycetaceae</taxon>
        <taxon>Streptomyces</taxon>
    </lineage>
</organism>
<evidence type="ECO:0000313" key="2">
    <source>
        <dbReference type="EMBL" id="NGO13077.1"/>
    </source>
</evidence>
<reference evidence="2 3" key="1">
    <citation type="submission" date="2020-02" db="EMBL/GenBank/DDBJ databases">
        <title>Whole-genome analyses of novel actinobacteria.</title>
        <authorList>
            <person name="Sahin N."/>
            <person name="Gencbay T."/>
        </authorList>
    </citation>
    <scope>NUCLEOTIDE SEQUENCE [LARGE SCALE GENOMIC DNA]</scope>
    <source>
        <strain evidence="2 3">HC44</strain>
    </source>
</reference>
<comment type="caution">
    <text evidence="2">The sequence shown here is derived from an EMBL/GenBank/DDBJ whole genome shotgun (WGS) entry which is preliminary data.</text>
</comment>
<proteinExistence type="predicted"/>
<keyword evidence="3" id="KW-1185">Reference proteome</keyword>
<protein>
    <submittedName>
        <fullName evidence="2">Uncharacterized protein</fullName>
    </submittedName>
</protein>
<evidence type="ECO:0000256" key="1">
    <source>
        <dbReference type="SAM" id="MobiDB-lite"/>
    </source>
</evidence>
<gene>
    <name evidence="2" type="ORF">G5C60_37125</name>
</gene>
<feature type="region of interest" description="Disordered" evidence="1">
    <location>
        <begin position="620"/>
        <end position="643"/>
    </location>
</feature>
<feature type="compositionally biased region" description="Low complexity" evidence="1">
    <location>
        <begin position="324"/>
        <end position="338"/>
    </location>
</feature>
<dbReference type="AlphaFoldDB" id="A0A6G4VH13"/>
<dbReference type="EMBL" id="JAAKZY010000169">
    <property type="protein sequence ID" value="NGO13077.1"/>
    <property type="molecule type" value="Genomic_DNA"/>
</dbReference>